<proteinExistence type="predicted"/>
<dbReference type="AlphaFoldDB" id="X1CYZ3"/>
<accession>X1CYZ3</accession>
<sequence>MEIDLRTVLFTVGLLSLLIERAFYYRSKYRIKNSKSKNTDNPWNGAYSPTSYDSRIKKLEGEMNNPGYSERIGKLETSVE</sequence>
<feature type="non-terminal residue" evidence="1">
    <location>
        <position position="80"/>
    </location>
</feature>
<dbReference type="EMBL" id="BART01036715">
    <property type="protein sequence ID" value="GAH13751.1"/>
    <property type="molecule type" value="Genomic_DNA"/>
</dbReference>
<name>X1CYZ3_9ZZZZ</name>
<protein>
    <submittedName>
        <fullName evidence="1">Uncharacterized protein</fullName>
    </submittedName>
</protein>
<organism evidence="1">
    <name type="scientific">marine sediment metagenome</name>
    <dbReference type="NCBI Taxonomy" id="412755"/>
    <lineage>
        <taxon>unclassified sequences</taxon>
        <taxon>metagenomes</taxon>
        <taxon>ecological metagenomes</taxon>
    </lineage>
</organism>
<evidence type="ECO:0000313" key="1">
    <source>
        <dbReference type="EMBL" id="GAH13751.1"/>
    </source>
</evidence>
<comment type="caution">
    <text evidence="1">The sequence shown here is derived from an EMBL/GenBank/DDBJ whole genome shotgun (WGS) entry which is preliminary data.</text>
</comment>
<reference evidence="1" key="1">
    <citation type="journal article" date="2014" name="Front. Microbiol.">
        <title>High frequency of phylogenetically diverse reductive dehalogenase-homologous genes in deep subseafloor sedimentary metagenomes.</title>
        <authorList>
            <person name="Kawai M."/>
            <person name="Futagami T."/>
            <person name="Toyoda A."/>
            <person name="Takaki Y."/>
            <person name="Nishi S."/>
            <person name="Hori S."/>
            <person name="Arai W."/>
            <person name="Tsubouchi T."/>
            <person name="Morono Y."/>
            <person name="Uchiyama I."/>
            <person name="Ito T."/>
            <person name="Fujiyama A."/>
            <person name="Inagaki F."/>
            <person name="Takami H."/>
        </authorList>
    </citation>
    <scope>NUCLEOTIDE SEQUENCE</scope>
    <source>
        <strain evidence="1">Expedition CK06-06</strain>
    </source>
</reference>
<gene>
    <name evidence="1" type="ORF">S01H4_61781</name>
</gene>